<proteinExistence type="predicted"/>
<evidence type="ECO:0000313" key="3">
    <source>
        <dbReference type="Proteomes" id="UP000054051"/>
    </source>
</evidence>
<dbReference type="RefSeq" id="WP_006683079.1">
    <property type="nucleotide sequence ID" value="NZ_CAFB01000053.1"/>
</dbReference>
<accession>G2JB39</accession>
<gene>
    <name evidence="2" type="ORF">CAGGBEG34_350015</name>
</gene>
<name>G2JB39_9BURK</name>
<evidence type="ECO:0000259" key="1">
    <source>
        <dbReference type="Pfam" id="PF04448"/>
    </source>
</evidence>
<keyword evidence="3" id="KW-1185">Reference proteome</keyword>
<dbReference type="AlphaFoldDB" id="G2JB39"/>
<dbReference type="InterPro" id="IPR007539">
    <property type="entry name" value="DUF551"/>
</dbReference>
<dbReference type="Proteomes" id="UP000054051">
    <property type="component" value="Unassembled WGS sequence"/>
</dbReference>
<reference evidence="2 3" key="1">
    <citation type="submission" date="2011-08" db="EMBL/GenBank/DDBJ databases">
        <title>The genome of the obligate endobacterium of an arbuscular mycorrhizal fungus reveals an interphylum network of nutritional interactions.</title>
        <authorList>
            <person name="Ghignone S."/>
            <person name="Salvioli A."/>
            <person name="Anca I."/>
            <person name="Lumini E."/>
            <person name="Ortu G."/>
            <person name="Petiti L."/>
            <person name="Cruveiller S."/>
            <person name="Bianciotto V."/>
            <person name="Piffanelli P."/>
            <person name="Lanfranco L."/>
            <person name="Bonfante P."/>
        </authorList>
    </citation>
    <scope>NUCLEOTIDE SEQUENCE [LARGE SCALE GENOMIC DNA]</scope>
    <source>
        <strain evidence="2 3">BEG34</strain>
    </source>
</reference>
<protein>
    <recommendedName>
        <fullName evidence="1">DUF551 domain-containing protein</fullName>
    </recommendedName>
</protein>
<organism evidence="2 3">
    <name type="scientific">Candidatus Glomeribacter gigasporarum BEG34</name>
    <dbReference type="NCBI Taxonomy" id="1070319"/>
    <lineage>
        <taxon>Bacteria</taxon>
        <taxon>Pseudomonadati</taxon>
        <taxon>Pseudomonadota</taxon>
        <taxon>Betaproteobacteria</taxon>
        <taxon>Burkholderiales</taxon>
        <taxon>Burkholderiaceae</taxon>
        <taxon>Candidatus Glomeribacter</taxon>
    </lineage>
</organism>
<dbReference type="Pfam" id="PF04448">
    <property type="entry name" value="DUF551"/>
    <property type="match status" value="1"/>
</dbReference>
<dbReference type="EMBL" id="CAFB01000053">
    <property type="protein sequence ID" value="CCD29991.1"/>
    <property type="molecule type" value="Genomic_DNA"/>
</dbReference>
<evidence type="ECO:0000313" key="2">
    <source>
        <dbReference type="EMBL" id="CCD29991.1"/>
    </source>
</evidence>
<dbReference type="OrthoDB" id="8611650at2"/>
<comment type="caution">
    <text evidence="2">The sequence shown here is derived from an EMBL/GenBank/DDBJ whole genome shotgun (WGS) entry which is preliminary data.</text>
</comment>
<sequence>MNQWIDVSKELPPMGRPVLAVAKRYGGRDHWLCAALRRGNAEDWIWAVSNGELNDSSNFDDEGEYNITHWMLLPELPKRSEA</sequence>
<feature type="domain" description="DUF551" evidence="1">
    <location>
        <begin position="3"/>
        <end position="77"/>
    </location>
</feature>